<organism evidence="2 3">
    <name type="scientific">Streptomyces litchfieldiae</name>
    <dbReference type="NCBI Taxonomy" id="3075543"/>
    <lineage>
        <taxon>Bacteria</taxon>
        <taxon>Bacillati</taxon>
        <taxon>Actinomycetota</taxon>
        <taxon>Actinomycetes</taxon>
        <taxon>Kitasatosporales</taxon>
        <taxon>Streptomycetaceae</taxon>
        <taxon>Streptomyces</taxon>
    </lineage>
</organism>
<dbReference type="EMBL" id="JAVREL010000001">
    <property type="protein sequence ID" value="MDT0341525.1"/>
    <property type="molecule type" value="Genomic_DNA"/>
</dbReference>
<feature type="region of interest" description="Disordered" evidence="1">
    <location>
        <begin position="1"/>
        <end position="20"/>
    </location>
</feature>
<evidence type="ECO:0000313" key="2">
    <source>
        <dbReference type="EMBL" id="MDT0341525.1"/>
    </source>
</evidence>
<evidence type="ECO:0000256" key="1">
    <source>
        <dbReference type="SAM" id="MobiDB-lite"/>
    </source>
</evidence>
<dbReference type="RefSeq" id="WP_311702653.1">
    <property type="nucleotide sequence ID" value="NZ_JAVREL010000001.1"/>
</dbReference>
<name>A0ABU2MIV0_9ACTN</name>
<evidence type="ECO:0000313" key="3">
    <source>
        <dbReference type="Proteomes" id="UP001183246"/>
    </source>
</evidence>
<sequence length="81" mass="8473">MISTGLLMDRFPDDDDGDGGPALTARLASGLTGLLFVSTSPTTARVVPASHPQLAFVNDAGESVPTARTRCCGPVRLRCRD</sequence>
<gene>
    <name evidence="2" type="ORF">RM590_02535</name>
</gene>
<proteinExistence type="predicted"/>
<comment type="caution">
    <text evidence="2">The sequence shown here is derived from an EMBL/GenBank/DDBJ whole genome shotgun (WGS) entry which is preliminary data.</text>
</comment>
<keyword evidence="3" id="KW-1185">Reference proteome</keyword>
<protein>
    <submittedName>
        <fullName evidence="2">Uncharacterized protein</fullName>
    </submittedName>
</protein>
<reference evidence="3" key="1">
    <citation type="submission" date="2023-07" db="EMBL/GenBank/DDBJ databases">
        <title>30 novel species of actinomycetes from the DSMZ collection.</title>
        <authorList>
            <person name="Nouioui I."/>
        </authorList>
    </citation>
    <scope>NUCLEOTIDE SEQUENCE [LARGE SCALE GENOMIC DNA]</scope>
    <source>
        <strain evidence="3">DSM 44938</strain>
    </source>
</reference>
<accession>A0ABU2MIV0</accession>
<dbReference type="Proteomes" id="UP001183246">
    <property type="component" value="Unassembled WGS sequence"/>
</dbReference>